<evidence type="ECO:0000259" key="1">
    <source>
        <dbReference type="Pfam" id="PF06439"/>
    </source>
</evidence>
<dbReference type="Pfam" id="PF06439">
    <property type="entry name" value="3keto-disac_hyd"/>
    <property type="match status" value="1"/>
</dbReference>
<name>A0A098BY70_9BACT</name>
<dbReference type="KEGG" id="pbt:ING2E5B_0342"/>
<dbReference type="GO" id="GO:0016787">
    <property type="term" value="F:hydrolase activity"/>
    <property type="evidence" value="ECO:0007669"/>
    <property type="project" value="InterPro"/>
</dbReference>
<dbReference type="EMBL" id="LN515532">
    <property type="protein sequence ID" value="CEA15111.1"/>
    <property type="molecule type" value="Genomic_DNA"/>
</dbReference>
<dbReference type="OrthoDB" id="176168at2"/>
<dbReference type="PATRIC" id="fig|1562970.3.peg.339"/>
<dbReference type="AlphaFoldDB" id="A0A098BY70"/>
<reference evidence="2 3" key="1">
    <citation type="submission" date="2014-08" db="EMBL/GenBank/DDBJ databases">
        <authorList>
            <person name="Wibberg D."/>
        </authorList>
    </citation>
    <scope>NUCLEOTIDE SEQUENCE [LARGE SCALE GENOMIC DNA]</scope>
    <source>
        <strain evidence="3">ING2-E5B</strain>
    </source>
</reference>
<evidence type="ECO:0000313" key="3">
    <source>
        <dbReference type="Proteomes" id="UP000032417"/>
    </source>
</evidence>
<dbReference type="HOGENOM" id="CLU_067540_0_0_10"/>
<dbReference type="InterPro" id="IPR010496">
    <property type="entry name" value="AL/BT2_dom"/>
</dbReference>
<organism evidence="2 3">
    <name type="scientific">Fermentimonas caenicola</name>
    <dbReference type="NCBI Taxonomy" id="1562970"/>
    <lineage>
        <taxon>Bacteria</taxon>
        <taxon>Pseudomonadati</taxon>
        <taxon>Bacteroidota</taxon>
        <taxon>Bacteroidia</taxon>
        <taxon>Bacteroidales</taxon>
        <taxon>Dysgonomonadaceae</taxon>
        <taxon>Fermentimonas</taxon>
    </lineage>
</organism>
<feature type="domain" description="3-keto-alpha-glucoside-1,2-lyase/3-keto-2-hydroxy-glucal hydratase" evidence="1">
    <location>
        <begin position="62"/>
        <end position="256"/>
    </location>
</feature>
<dbReference type="Proteomes" id="UP000032417">
    <property type="component" value="Chromosome 1"/>
</dbReference>
<evidence type="ECO:0000313" key="2">
    <source>
        <dbReference type="EMBL" id="CEA15111.1"/>
    </source>
</evidence>
<keyword evidence="3" id="KW-1185">Reference proteome</keyword>
<dbReference type="STRING" id="1562970.ING2E5B_0342"/>
<gene>
    <name evidence="2" type="ORF">ING2E5B_0342</name>
</gene>
<protein>
    <recommendedName>
        <fullName evidence="1">3-keto-alpha-glucoside-1,2-lyase/3-keto-2-hydroxy-glucal hydratase domain-containing protein</fullName>
    </recommendedName>
</protein>
<accession>A0A098BY70</accession>
<dbReference type="Gene3D" id="2.60.120.560">
    <property type="entry name" value="Exo-inulinase, domain 1"/>
    <property type="match status" value="1"/>
</dbReference>
<proteinExistence type="predicted"/>
<sequence>MKALGTLILLNFLFVFTMNSQDRQYPEQARMRPEMSEYWQPQPPVVTPGNRSQAPAAAPSDAIVLFDGKDLSEWQNSKGEAAGWTVHDGVFTVKKGTGDIQTKREFNDFQLHLEWLIPEGITGESQARGNSGVFLQGMYEIQILDCYQNETYVNGQTGSVYKQTPPLVNAMNRPGEWNTYDIIYTAPTFKADGTYRTHPRVTVIQNGVVLQNNTIILGTTEYIGFPKVVEHGAGPIRLQDHGDPSAPISFRNIWIREL</sequence>